<evidence type="ECO:0000313" key="2">
    <source>
        <dbReference type="Proteomes" id="UP000886998"/>
    </source>
</evidence>
<dbReference type="AlphaFoldDB" id="A0A8X6X1F8"/>
<accession>A0A8X6X1F8</accession>
<dbReference type="EMBL" id="BMAV01004716">
    <property type="protein sequence ID" value="GFY45232.1"/>
    <property type="molecule type" value="Genomic_DNA"/>
</dbReference>
<reference evidence="1" key="1">
    <citation type="submission" date="2020-08" db="EMBL/GenBank/DDBJ databases">
        <title>Multicomponent nature underlies the extraordinary mechanical properties of spider dragline silk.</title>
        <authorList>
            <person name="Kono N."/>
            <person name="Nakamura H."/>
            <person name="Mori M."/>
            <person name="Yoshida Y."/>
            <person name="Ohtoshi R."/>
            <person name="Malay A.D."/>
            <person name="Moran D.A.P."/>
            <person name="Tomita M."/>
            <person name="Numata K."/>
            <person name="Arakawa K."/>
        </authorList>
    </citation>
    <scope>NUCLEOTIDE SEQUENCE</scope>
</reference>
<sequence length="112" mass="13039">MVSSIIYHDAHFVADENPYEKRQHAAQHHFSVQVWTGIGELLVGSYLLSAPLTCADYLTFFQKLLSSLLDTVPQRVRHYMWLQHDEENVFVNISVRCLVIDGFSMMDRFHLI</sequence>
<comment type="caution">
    <text evidence="1">The sequence shown here is derived from an EMBL/GenBank/DDBJ whole genome shotgun (WGS) entry which is preliminary data.</text>
</comment>
<keyword evidence="2" id="KW-1185">Reference proteome</keyword>
<proteinExistence type="predicted"/>
<protein>
    <submittedName>
        <fullName evidence="1">Uncharacterized protein</fullName>
    </submittedName>
</protein>
<organism evidence="1 2">
    <name type="scientific">Trichonephila inaurata madagascariensis</name>
    <dbReference type="NCBI Taxonomy" id="2747483"/>
    <lineage>
        <taxon>Eukaryota</taxon>
        <taxon>Metazoa</taxon>
        <taxon>Ecdysozoa</taxon>
        <taxon>Arthropoda</taxon>
        <taxon>Chelicerata</taxon>
        <taxon>Arachnida</taxon>
        <taxon>Araneae</taxon>
        <taxon>Araneomorphae</taxon>
        <taxon>Entelegynae</taxon>
        <taxon>Araneoidea</taxon>
        <taxon>Nephilidae</taxon>
        <taxon>Trichonephila</taxon>
        <taxon>Trichonephila inaurata</taxon>
    </lineage>
</organism>
<name>A0A8X6X1F8_9ARAC</name>
<evidence type="ECO:0000313" key="1">
    <source>
        <dbReference type="EMBL" id="GFY45232.1"/>
    </source>
</evidence>
<gene>
    <name evidence="1" type="ORF">TNIN_498551</name>
</gene>
<dbReference type="Proteomes" id="UP000886998">
    <property type="component" value="Unassembled WGS sequence"/>
</dbReference>
<dbReference type="OrthoDB" id="6463599at2759"/>